<sequence length="116" mass="13369">TRDHLANFNGRIVHSFPIHFRPQFPGDGHRQQKKRCVHCLPSSDLRTKMAQRLRMNCLRIDRKTEGKGECACVVRNAPAVIGYKLDHHWVFRPRWPLGHAPDRSKRNATGVVQIIG</sequence>
<gene>
    <name evidence="1" type="ORF">AVEN_118966_1</name>
</gene>
<dbReference type="Proteomes" id="UP000499080">
    <property type="component" value="Unassembled WGS sequence"/>
</dbReference>
<dbReference type="EMBL" id="BGPR01000124">
    <property type="protein sequence ID" value="GBL96848.1"/>
    <property type="molecule type" value="Genomic_DNA"/>
</dbReference>
<keyword evidence="2" id="KW-1185">Reference proteome</keyword>
<organism evidence="1 2">
    <name type="scientific">Araneus ventricosus</name>
    <name type="common">Orbweaver spider</name>
    <name type="synonym">Epeira ventricosa</name>
    <dbReference type="NCBI Taxonomy" id="182803"/>
    <lineage>
        <taxon>Eukaryota</taxon>
        <taxon>Metazoa</taxon>
        <taxon>Ecdysozoa</taxon>
        <taxon>Arthropoda</taxon>
        <taxon>Chelicerata</taxon>
        <taxon>Arachnida</taxon>
        <taxon>Araneae</taxon>
        <taxon>Araneomorphae</taxon>
        <taxon>Entelegynae</taxon>
        <taxon>Araneoidea</taxon>
        <taxon>Araneidae</taxon>
        <taxon>Araneus</taxon>
    </lineage>
</organism>
<evidence type="ECO:0000313" key="2">
    <source>
        <dbReference type="Proteomes" id="UP000499080"/>
    </source>
</evidence>
<proteinExistence type="predicted"/>
<name>A0A4Y2BXR5_ARAVE</name>
<protein>
    <submittedName>
        <fullName evidence="1">Uncharacterized protein</fullName>
    </submittedName>
</protein>
<accession>A0A4Y2BXR5</accession>
<reference evidence="1 2" key="1">
    <citation type="journal article" date="2019" name="Sci. Rep.">
        <title>Orb-weaving spider Araneus ventricosus genome elucidates the spidroin gene catalogue.</title>
        <authorList>
            <person name="Kono N."/>
            <person name="Nakamura H."/>
            <person name="Ohtoshi R."/>
            <person name="Moran D.A.P."/>
            <person name="Shinohara A."/>
            <person name="Yoshida Y."/>
            <person name="Fujiwara M."/>
            <person name="Mori M."/>
            <person name="Tomita M."/>
            <person name="Arakawa K."/>
        </authorList>
    </citation>
    <scope>NUCLEOTIDE SEQUENCE [LARGE SCALE GENOMIC DNA]</scope>
</reference>
<feature type="non-terminal residue" evidence="1">
    <location>
        <position position="1"/>
    </location>
</feature>
<comment type="caution">
    <text evidence="1">The sequence shown here is derived from an EMBL/GenBank/DDBJ whole genome shotgun (WGS) entry which is preliminary data.</text>
</comment>
<dbReference type="AlphaFoldDB" id="A0A4Y2BXR5"/>
<evidence type="ECO:0000313" key="1">
    <source>
        <dbReference type="EMBL" id="GBL96848.1"/>
    </source>
</evidence>